<feature type="domain" description="IrrE N-terminal-like" evidence="1">
    <location>
        <begin position="89"/>
        <end position="184"/>
    </location>
</feature>
<proteinExistence type="predicted"/>
<sequence length="316" mass="35192">MPRPDDSTLTPSELAKVRKEAERALQQAGALGVLPTPIDEIMRVAQIREIEEDVLNPSFVAKIVAKAEKAGQAIRHALSKVMGLFHASEGLIFIDRTLMKVKQRFVRLHESAHGFLPWQRPMYSLVQDGESALDPDTADLFDREANTFASEVLFQLDTFRDEAEAMSFDIWTPVRLAKKFNASNYAAIRQYVSKNHRTCAVVVLNMPELDPIVGFRATLRRVVGSESFLQLFAGQIWPEVYTPDDDIGRFVPLHGRRASGKRQLGLTDVNGQLHDCIAESFSTGHQVFVLIHVTKALTAKRIILGSSAAQGSRQAD</sequence>
<organism evidence="2 3">
    <name type="scientific">Oleiagrimonas citrea</name>
    <dbReference type="NCBI Taxonomy" id="1665687"/>
    <lineage>
        <taxon>Bacteria</taxon>
        <taxon>Pseudomonadati</taxon>
        <taxon>Pseudomonadota</taxon>
        <taxon>Gammaproteobacteria</taxon>
        <taxon>Lysobacterales</taxon>
        <taxon>Rhodanobacteraceae</taxon>
        <taxon>Oleiagrimonas</taxon>
    </lineage>
</organism>
<dbReference type="Gene3D" id="1.10.10.2910">
    <property type="match status" value="1"/>
</dbReference>
<reference evidence="2 3" key="1">
    <citation type="journal article" date="2017" name="Int. J. Syst. Evol. Microbiol.">
        <title>Oleiagrimonas citrea sp. nov., a marine bacterium isolated from tidal flat sediment and emended description of the genus Oleiagrimonas Fang et al. 2015 and Oleiagrimonas soli.</title>
        <authorList>
            <person name="Yang S.H."/>
            <person name="Seo H.S."/>
            <person name="Seong C.N."/>
            <person name="Kwon K.K."/>
        </authorList>
    </citation>
    <scope>NUCLEOTIDE SEQUENCE [LARGE SCALE GENOMIC DNA]</scope>
    <source>
        <strain evidence="2 3">MEBiC09124</strain>
    </source>
</reference>
<dbReference type="InterPro" id="IPR010359">
    <property type="entry name" value="IrrE_HExxH"/>
</dbReference>
<comment type="caution">
    <text evidence="2">The sequence shown here is derived from an EMBL/GenBank/DDBJ whole genome shotgun (WGS) entry which is preliminary data.</text>
</comment>
<dbReference type="EMBL" id="JAAZQD010000001">
    <property type="protein sequence ID" value="NKZ37371.1"/>
    <property type="molecule type" value="Genomic_DNA"/>
</dbReference>
<accession>A0A846ZJ23</accession>
<dbReference type="RefSeq" id="WP_168608050.1">
    <property type="nucleotide sequence ID" value="NZ_JAAZQD010000001.1"/>
</dbReference>
<evidence type="ECO:0000259" key="1">
    <source>
        <dbReference type="Pfam" id="PF06114"/>
    </source>
</evidence>
<keyword evidence="3" id="KW-1185">Reference proteome</keyword>
<evidence type="ECO:0000313" key="3">
    <source>
        <dbReference type="Proteomes" id="UP000541636"/>
    </source>
</evidence>
<dbReference type="AlphaFoldDB" id="A0A846ZJ23"/>
<evidence type="ECO:0000313" key="2">
    <source>
        <dbReference type="EMBL" id="NKZ37371.1"/>
    </source>
</evidence>
<dbReference type="Proteomes" id="UP000541636">
    <property type="component" value="Unassembled WGS sequence"/>
</dbReference>
<protein>
    <submittedName>
        <fullName evidence="2">ImmA/IrrE family metallo-endopeptidase</fullName>
    </submittedName>
</protein>
<dbReference type="Pfam" id="PF06114">
    <property type="entry name" value="Peptidase_M78"/>
    <property type="match status" value="1"/>
</dbReference>
<name>A0A846ZJ23_9GAMM</name>
<gene>
    <name evidence="2" type="ORF">HF690_00200</name>
</gene>